<name>A0A6A4CHD3_9STRA</name>
<sequence>MRDAVKFSVDVDKMAKVKLVYLLHLFERYGHSSSIPGGILVPHCFSEISRKRCVPLSTRL</sequence>
<dbReference type="Proteomes" id="UP000434957">
    <property type="component" value="Unassembled WGS sequence"/>
</dbReference>
<organism evidence="1 2">
    <name type="scientific">Phytophthora rubi</name>
    <dbReference type="NCBI Taxonomy" id="129364"/>
    <lineage>
        <taxon>Eukaryota</taxon>
        <taxon>Sar</taxon>
        <taxon>Stramenopiles</taxon>
        <taxon>Oomycota</taxon>
        <taxon>Peronosporomycetes</taxon>
        <taxon>Peronosporales</taxon>
        <taxon>Peronosporaceae</taxon>
        <taxon>Phytophthora</taxon>
    </lineage>
</organism>
<comment type="caution">
    <text evidence="1">The sequence shown here is derived from an EMBL/GenBank/DDBJ whole genome shotgun (WGS) entry which is preliminary data.</text>
</comment>
<dbReference type="EMBL" id="QXFT01002942">
    <property type="protein sequence ID" value="KAE9291199.1"/>
    <property type="molecule type" value="Genomic_DNA"/>
</dbReference>
<keyword evidence="2" id="KW-1185">Reference proteome</keyword>
<dbReference type="AlphaFoldDB" id="A0A6A4CHD3"/>
<protein>
    <submittedName>
        <fullName evidence="1">Uncharacterized protein</fullName>
    </submittedName>
</protein>
<evidence type="ECO:0000313" key="1">
    <source>
        <dbReference type="EMBL" id="KAE9291199.1"/>
    </source>
</evidence>
<gene>
    <name evidence="1" type="ORF">PR003_g25100</name>
</gene>
<evidence type="ECO:0000313" key="2">
    <source>
        <dbReference type="Proteomes" id="UP000434957"/>
    </source>
</evidence>
<proteinExistence type="predicted"/>
<reference evidence="1 2" key="1">
    <citation type="submission" date="2018-08" db="EMBL/GenBank/DDBJ databases">
        <title>Genomic investigation of the strawberry pathogen Phytophthora fragariae indicates pathogenicity is determined by transcriptional variation in three key races.</title>
        <authorList>
            <person name="Adams T.M."/>
            <person name="Armitage A.D."/>
            <person name="Sobczyk M.K."/>
            <person name="Bates H.J."/>
            <person name="Dunwell J.M."/>
            <person name="Nellist C.F."/>
            <person name="Harrison R.J."/>
        </authorList>
    </citation>
    <scope>NUCLEOTIDE SEQUENCE [LARGE SCALE GENOMIC DNA]</scope>
    <source>
        <strain evidence="1 2">SCRP333</strain>
    </source>
</reference>
<accession>A0A6A4CHD3</accession>